<feature type="transmembrane region" description="Helical" evidence="7">
    <location>
        <begin position="125"/>
        <end position="147"/>
    </location>
</feature>
<feature type="domain" description="ABC transmembrane type-1" evidence="8">
    <location>
        <begin position="87"/>
        <end position="303"/>
    </location>
</feature>
<evidence type="ECO:0000256" key="1">
    <source>
        <dbReference type="ARBA" id="ARBA00004651"/>
    </source>
</evidence>
<dbReference type="Gene3D" id="1.10.3720.10">
    <property type="entry name" value="MetI-like"/>
    <property type="match status" value="1"/>
</dbReference>
<keyword evidence="5 7" id="KW-1133">Transmembrane helix</keyword>
<feature type="transmembrane region" description="Helical" evidence="7">
    <location>
        <begin position="26"/>
        <end position="48"/>
    </location>
</feature>
<reference evidence="9 12" key="2">
    <citation type="submission" date="2020-08" db="EMBL/GenBank/DDBJ databases">
        <title>Genomic Encyclopedia of Type Strains, Phase IV (KMG-V): Genome sequencing to study the core and pangenomes of soil and plant-associated prokaryotes.</title>
        <authorList>
            <person name="Whitman W."/>
        </authorList>
    </citation>
    <scope>NUCLEOTIDE SEQUENCE [LARGE SCALE GENOMIC DNA]</scope>
    <source>
        <strain evidence="9 12">SEMIA 4059</strain>
    </source>
</reference>
<keyword evidence="4 7" id="KW-0812">Transmembrane</keyword>
<dbReference type="RefSeq" id="WP_015343594.1">
    <property type="nucleotide sequence ID" value="NZ_JAADZA010000026.1"/>
</dbReference>
<feature type="transmembrane region" description="Helical" evidence="7">
    <location>
        <begin position="174"/>
        <end position="198"/>
    </location>
</feature>
<dbReference type="GO" id="GO:0005886">
    <property type="term" value="C:plasma membrane"/>
    <property type="evidence" value="ECO:0007669"/>
    <property type="project" value="UniProtKB-SubCell"/>
</dbReference>
<dbReference type="EMBL" id="JAADZA010000026">
    <property type="protein sequence ID" value="NEV13452.1"/>
    <property type="molecule type" value="Genomic_DNA"/>
</dbReference>
<evidence type="ECO:0000259" key="8">
    <source>
        <dbReference type="PROSITE" id="PS50928"/>
    </source>
</evidence>
<accession>A0A6P1CBA2</accession>
<keyword evidence="12" id="KW-1185">Reference proteome</keyword>
<dbReference type="PANTHER" id="PTHR43005">
    <property type="entry name" value="BLR7065 PROTEIN"/>
    <property type="match status" value="1"/>
</dbReference>
<evidence type="ECO:0000313" key="12">
    <source>
        <dbReference type="Proteomes" id="UP000526625"/>
    </source>
</evidence>
<dbReference type="EMBL" id="JACHBF010000006">
    <property type="protein sequence ID" value="MBB6492087.1"/>
    <property type="molecule type" value="Genomic_DNA"/>
</dbReference>
<dbReference type="Pfam" id="PF00528">
    <property type="entry name" value="BPD_transp_1"/>
    <property type="match status" value="1"/>
</dbReference>
<evidence type="ECO:0000313" key="11">
    <source>
        <dbReference type="Proteomes" id="UP000471190"/>
    </source>
</evidence>
<dbReference type="GO" id="GO:0055085">
    <property type="term" value="P:transmembrane transport"/>
    <property type="evidence" value="ECO:0007669"/>
    <property type="project" value="InterPro"/>
</dbReference>
<dbReference type="AlphaFoldDB" id="A0A6P1CBA2"/>
<evidence type="ECO:0000256" key="4">
    <source>
        <dbReference type="ARBA" id="ARBA00022692"/>
    </source>
</evidence>
<reference evidence="10 11" key="1">
    <citation type="submission" date="2020-02" db="EMBL/GenBank/DDBJ databases">
        <title>Draft genome sequence of Rhizobium tropici.</title>
        <authorList>
            <person name="Khayi S."/>
            <person name="Jemo M."/>
        </authorList>
    </citation>
    <scope>NUCLEOTIDE SEQUENCE [LARGE SCALE GENOMIC DNA]</scope>
    <source>
        <strain evidence="10 11">A12</strain>
    </source>
</reference>
<evidence type="ECO:0000313" key="9">
    <source>
        <dbReference type="EMBL" id="MBB6492087.1"/>
    </source>
</evidence>
<keyword evidence="9" id="KW-0762">Sugar transport</keyword>
<sequence length="314" mass="34190">MNLTSSVDSKAATRLPSVSFAMRRKFFLFAMALPAVAYVIALGVFPLVKGIWYSLYEYNLLKPARTHFVGIDNYVNLLADADFRGAIANTVIFTVFSVAIELVFGFVIALALWRDDRFNRACLTLILVPVTITPLVVGLIFKGLLLADYGMVGYYLAQWGITDPRGLFATPSTALATLIFIDIWEWTPLVALILLAGLKALPGDLLEAAAVDGATAWRTFRSITLPLMLPAVMLALTLRTIDAFRVFDSVFVTTGGGPGNSTNTLMVYAVKEGLSFFNIGKASAISNIALLCVAIIAACFILMIRHFDKKANGR</sequence>
<comment type="caution">
    <text evidence="10">The sequence shown here is derived from an EMBL/GenBank/DDBJ whole genome shotgun (WGS) entry which is preliminary data.</text>
</comment>
<evidence type="ECO:0000256" key="5">
    <source>
        <dbReference type="ARBA" id="ARBA00022989"/>
    </source>
</evidence>
<protein>
    <submittedName>
        <fullName evidence="9">Multiple sugar transport system permease protein</fullName>
    </submittedName>
    <submittedName>
        <fullName evidence="10">Sugar ABC transporter permease</fullName>
    </submittedName>
</protein>
<dbReference type="InterPro" id="IPR000515">
    <property type="entry name" value="MetI-like"/>
</dbReference>
<dbReference type="CDD" id="cd06261">
    <property type="entry name" value="TM_PBP2"/>
    <property type="match status" value="1"/>
</dbReference>
<comment type="subcellular location">
    <subcellularLocation>
        <location evidence="1 7">Cell membrane</location>
        <topology evidence="1 7">Multi-pass membrane protein</topology>
    </subcellularLocation>
</comment>
<evidence type="ECO:0000256" key="2">
    <source>
        <dbReference type="ARBA" id="ARBA00022448"/>
    </source>
</evidence>
<evidence type="ECO:0000256" key="3">
    <source>
        <dbReference type="ARBA" id="ARBA00022475"/>
    </source>
</evidence>
<evidence type="ECO:0000256" key="7">
    <source>
        <dbReference type="RuleBase" id="RU363032"/>
    </source>
</evidence>
<keyword evidence="3" id="KW-1003">Cell membrane</keyword>
<gene>
    <name evidence="9" type="ORF">GGD45_002493</name>
    <name evidence="10" type="ORF">GXW80_20905</name>
</gene>
<comment type="similarity">
    <text evidence="7">Belongs to the binding-protein-dependent transport system permease family.</text>
</comment>
<feature type="transmembrane region" description="Helical" evidence="7">
    <location>
        <begin position="284"/>
        <end position="304"/>
    </location>
</feature>
<dbReference type="PANTHER" id="PTHR43005:SF2">
    <property type="entry name" value="INTEGRAL MEMBRANE SUGAR TRANSPORT PROTEIN"/>
    <property type="match status" value="1"/>
</dbReference>
<dbReference type="PROSITE" id="PS50928">
    <property type="entry name" value="ABC_TM1"/>
    <property type="match status" value="1"/>
</dbReference>
<feature type="transmembrane region" description="Helical" evidence="7">
    <location>
        <begin position="219"/>
        <end position="241"/>
    </location>
</feature>
<dbReference type="InterPro" id="IPR035906">
    <property type="entry name" value="MetI-like_sf"/>
</dbReference>
<dbReference type="Proteomes" id="UP000471190">
    <property type="component" value="Unassembled WGS sequence"/>
</dbReference>
<evidence type="ECO:0000313" key="10">
    <source>
        <dbReference type="EMBL" id="NEV13452.1"/>
    </source>
</evidence>
<name>A0A6P1CBA2_RHITR</name>
<dbReference type="Proteomes" id="UP000526625">
    <property type="component" value="Unassembled WGS sequence"/>
</dbReference>
<proteinExistence type="inferred from homology"/>
<evidence type="ECO:0000256" key="6">
    <source>
        <dbReference type="ARBA" id="ARBA00023136"/>
    </source>
</evidence>
<keyword evidence="2 7" id="KW-0813">Transport</keyword>
<feature type="transmembrane region" description="Helical" evidence="7">
    <location>
        <begin position="86"/>
        <end position="113"/>
    </location>
</feature>
<dbReference type="SUPFAM" id="SSF161098">
    <property type="entry name" value="MetI-like"/>
    <property type="match status" value="1"/>
</dbReference>
<keyword evidence="6 7" id="KW-0472">Membrane</keyword>
<organism evidence="10 11">
    <name type="scientific">Rhizobium tropici</name>
    <dbReference type="NCBI Taxonomy" id="398"/>
    <lineage>
        <taxon>Bacteria</taxon>
        <taxon>Pseudomonadati</taxon>
        <taxon>Pseudomonadota</taxon>
        <taxon>Alphaproteobacteria</taxon>
        <taxon>Hyphomicrobiales</taxon>
        <taxon>Rhizobiaceae</taxon>
        <taxon>Rhizobium/Agrobacterium group</taxon>
        <taxon>Rhizobium</taxon>
    </lineage>
</organism>